<dbReference type="Pfam" id="PF00001">
    <property type="entry name" value="7tm_1"/>
    <property type="match status" value="1"/>
</dbReference>
<feature type="transmembrane region" description="Helical" evidence="11">
    <location>
        <begin position="197"/>
        <end position="223"/>
    </location>
</feature>
<dbReference type="Proteomes" id="UP000694888">
    <property type="component" value="Unplaced"/>
</dbReference>
<proteinExistence type="inferred from homology"/>
<organism evidence="13 14">
    <name type="scientific">Aplysia californica</name>
    <name type="common">California sea hare</name>
    <dbReference type="NCBI Taxonomy" id="6500"/>
    <lineage>
        <taxon>Eukaryota</taxon>
        <taxon>Metazoa</taxon>
        <taxon>Spiralia</taxon>
        <taxon>Lophotrochozoa</taxon>
        <taxon>Mollusca</taxon>
        <taxon>Gastropoda</taxon>
        <taxon>Heterobranchia</taxon>
        <taxon>Euthyneura</taxon>
        <taxon>Tectipleura</taxon>
        <taxon>Aplysiida</taxon>
        <taxon>Aplysioidea</taxon>
        <taxon>Aplysiidae</taxon>
        <taxon>Aplysia</taxon>
    </lineage>
</organism>
<comment type="subcellular location">
    <subcellularLocation>
        <location evidence="1">Cell membrane</location>
        <topology evidence="1">Multi-pass membrane protein</topology>
    </subcellularLocation>
</comment>
<dbReference type="PANTHER" id="PTHR24228:SF75">
    <property type="entry name" value="G-PROTEIN COUPLED RECEPTORS FAMILY 1 PROFILE DOMAIN-CONTAINING PROTEIN"/>
    <property type="match status" value="1"/>
</dbReference>
<feature type="transmembrane region" description="Helical" evidence="11">
    <location>
        <begin position="38"/>
        <end position="63"/>
    </location>
</feature>
<evidence type="ECO:0000256" key="2">
    <source>
        <dbReference type="ARBA" id="ARBA00022475"/>
    </source>
</evidence>
<reference evidence="14" key="1">
    <citation type="submission" date="2025-08" db="UniProtKB">
        <authorList>
            <consortium name="RefSeq"/>
        </authorList>
    </citation>
    <scope>IDENTIFICATION</scope>
</reference>
<dbReference type="InterPro" id="IPR017452">
    <property type="entry name" value="GPCR_Rhodpsn_7TM"/>
</dbReference>
<dbReference type="RefSeq" id="XP_012941243.1">
    <property type="nucleotide sequence ID" value="XM_013085789.2"/>
</dbReference>
<dbReference type="PROSITE" id="PS50262">
    <property type="entry name" value="G_PROTEIN_RECEP_F1_2"/>
    <property type="match status" value="1"/>
</dbReference>
<protein>
    <submittedName>
        <fullName evidence="14">Muscarinic acetylcholine receptor gar-3</fullName>
    </submittedName>
</protein>
<dbReference type="InterPro" id="IPR000276">
    <property type="entry name" value="GPCR_Rhodpsn"/>
</dbReference>
<feature type="compositionally biased region" description="Polar residues" evidence="10">
    <location>
        <begin position="1"/>
        <end position="13"/>
    </location>
</feature>
<evidence type="ECO:0000256" key="7">
    <source>
        <dbReference type="ARBA" id="ARBA00023170"/>
    </source>
</evidence>
<feature type="transmembrane region" description="Helical" evidence="11">
    <location>
        <begin position="155"/>
        <end position="177"/>
    </location>
</feature>
<feature type="transmembrane region" description="Helical" evidence="11">
    <location>
        <begin position="112"/>
        <end position="134"/>
    </location>
</feature>
<dbReference type="GeneID" id="106012540"/>
<evidence type="ECO:0000256" key="4">
    <source>
        <dbReference type="ARBA" id="ARBA00022989"/>
    </source>
</evidence>
<evidence type="ECO:0000256" key="11">
    <source>
        <dbReference type="SAM" id="Phobius"/>
    </source>
</evidence>
<keyword evidence="3 9" id="KW-0812">Transmembrane</keyword>
<comment type="similarity">
    <text evidence="9">Belongs to the G-protein coupled receptor 1 family.</text>
</comment>
<keyword evidence="4 11" id="KW-1133">Transmembrane helix</keyword>
<evidence type="ECO:0000256" key="1">
    <source>
        <dbReference type="ARBA" id="ARBA00004651"/>
    </source>
</evidence>
<feature type="compositionally biased region" description="Acidic residues" evidence="10">
    <location>
        <begin position="320"/>
        <end position="331"/>
    </location>
</feature>
<evidence type="ECO:0000313" key="14">
    <source>
        <dbReference type="RefSeq" id="XP_012941243.1"/>
    </source>
</evidence>
<dbReference type="PANTHER" id="PTHR24228">
    <property type="entry name" value="B2 BRADYKININ RECEPTOR/ANGIOTENSIN II RECEPTOR"/>
    <property type="match status" value="1"/>
</dbReference>
<name>A0ABM1A5J7_APLCA</name>
<evidence type="ECO:0000256" key="8">
    <source>
        <dbReference type="ARBA" id="ARBA00023224"/>
    </source>
</evidence>
<sequence length="751" mass="83536">MDNTTDNFSSNIVPTEPTKDPTSLPDFVGESVPEPVRIGFIVLAVLLLVSGTLGNILVLLTLIKCSSLHSLHYVFVANLAIADLIIEAYSSPFVLYDLLLGYHPVVNNDHCIFNGFLVVTCYVSSLFTLAGISFNRYIRVCHNSLYQNYMTKRTTLGLCAGVWLVSGSVGAAPLLGWGHYAYDVKTHYCGYDRTASISYTALISVGTIALPATAVCYFNFSIFRYVKAANMKLERWKQSQKSTSTTEESDGFSVGHDSGYSATKIEKSRNCTQTDETATAGDGTSDKSLRGGEGCHGEVRRGSARHGAHRKLKPVRIQDDIESTDSDEGDSAAECLGSHSRTLGNSSQEKSESLSRQQKSQPRCSFELAEIISHDLIIGNSLSTYNRLNSSDTTRDNIEVKCVEEHQSKAATAASVREAEDAESRLQSDIDKKNFVAHEKFQNETVVENNINNSTKFTHENSCESSDVRHRDVGPRLNTINVRPVNTGDSDDSGLEKPEIDCSERQSEIKEIEHVEKRDTNTSIDTSHKINSKNDDMETIHINDEEQGGLQGRKKEIDPAEGLSSLQGGKVSPRRPKMMGTVRSRDRSQLLASGARRPRTLKIISPWSRKQKRINELLDTSGTSTSQGHNRQIEIQTTQSLGSRRHLDVPRTHPKRPVSKRELNMIKTLFLVFVCLSVFMSPYMVSVILDTENKWPAYIHLSCSEIAVVNNAVNWILYGLMNRNFRAGYRSVLSWLCPIRTRFVTLNLSKD</sequence>
<evidence type="ECO:0000256" key="10">
    <source>
        <dbReference type="SAM" id="MobiDB-lite"/>
    </source>
</evidence>
<feature type="compositionally biased region" description="Polar residues" evidence="10">
    <location>
        <begin position="339"/>
        <end position="361"/>
    </location>
</feature>
<feature type="region of interest" description="Disordered" evidence="10">
    <location>
        <begin position="237"/>
        <end position="361"/>
    </location>
</feature>
<evidence type="ECO:0000256" key="5">
    <source>
        <dbReference type="ARBA" id="ARBA00023040"/>
    </source>
</evidence>
<feature type="domain" description="G-protein coupled receptors family 1 profile" evidence="12">
    <location>
        <begin position="54"/>
        <end position="245"/>
    </location>
</feature>
<evidence type="ECO:0000313" key="13">
    <source>
        <dbReference type="Proteomes" id="UP000694888"/>
    </source>
</evidence>
<dbReference type="CDD" id="cd00637">
    <property type="entry name" value="7tm_classA_rhodopsin-like"/>
    <property type="match status" value="2"/>
</dbReference>
<feature type="compositionally biased region" description="Basic and acidic residues" evidence="10">
    <location>
        <begin position="284"/>
        <end position="301"/>
    </location>
</feature>
<dbReference type="SUPFAM" id="SSF81321">
    <property type="entry name" value="Family A G protein-coupled receptor-like"/>
    <property type="match status" value="2"/>
</dbReference>
<evidence type="ECO:0000256" key="3">
    <source>
        <dbReference type="ARBA" id="ARBA00022692"/>
    </source>
</evidence>
<feature type="transmembrane region" description="Helical" evidence="11">
    <location>
        <begin position="70"/>
        <end position="92"/>
    </location>
</feature>
<keyword evidence="7 9" id="KW-0675">Receptor</keyword>
<evidence type="ECO:0000256" key="9">
    <source>
        <dbReference type="RuleBase" id="RU000688"/>
    </source>
</evidence>
<evidence type="ECO:0000259" key="12">
    <source>
        <dbReference type="PROSITE" id="PS50262"/>
    </source>
</evidence>
<feature type="region of interest" description="Disordered" evidence="10">
    <location>
        <begin position="559"/>
        <end position="592"/>
    </location>
</feature>
<feature type="transmembrane region" description="Helical" evidence="11">
    <location>
        <begin position="665"/>
        <end position="685"/>
    </location>
</feature>
<keyword evidence="8 9" id="KW-0807">Transducer</keyword>
<accession>A0ABM1A5J7</accession>
<gene>
    <name evidence="14" type="primary">LOC106012540</name>
</gene>
<dbReference type="Gene3D" id="1.20.1070.10">
    <property type="entry name" value="Rhodopsin 7-helix transmembrane proteins"/>
    <property type="match status" value="2"/>
</dbReference>
<feature type="transmembrane region" description="Helical" evidence="11">
    <location>
        <begin position="697"/>
        <end position="720"/>
    </location>
</feature>
<keyword evidence="13" id="KW-1185">Reference proteome</keyword>
<feature type="compositionally biased region" description="Basic residues" evidence="10">
    <location>
        <begin position="302"/>
        <end position="314"/>
    </location>
</feature>
<dbReference type="PRINTS" id="PR00237">
    <property type="entry name" value="GPCRRHODOPSN"/>
</dbReference>
<feature type="region of interest" description="Disordered" evidence="10">
    <location>
        <begin position="1"/>
        <end position="24"/>
    </location>
</feature>
<keyword evidence="5 9" id="KW-0297">G-protein coupled receptor</keyword>
<evidence type="ECO:0000256" key="6">
    <source>
        <dbReference type="ARBA" id="ARBA00023136"/>
    </source>
</evidence>
<keyword evidence="2" id="KW-1003">Cell membrane</keyword>
<dbReference type="PROSITE" id="PS00237">
    <property type="entry name" value="G_PROTEIN_RECEP_F1_1"/>
    <property type="match status" value="1"/>
</dbReference>
<feature type="region of interest" description="Disordered" evidence="10">
    <location>
        <begin position="479"/>
        <end position="505"/>
    </location>
</feature>
<feature type="compositionally biased region" description="Basic and acidic residues" evidence="10">
    <location>
        <begin position="494"/>
        <end position="505"/>
    </location>
</feature>
<keyword evidence="6 11" id="KW-0472">Membrane</keyword>